<dbReference type="GO" id="GO:0032259">
    <property type="term" value="P:methylation"/>
    <property type="evidence" value="ECO:0007669"/>
    <property type="project" value="UniProtKB-KW"/>
</dbReference>
<dbReference type="OrthoDB" id="9770485at2"/>
<dbReference type="SUPFAM" id="SSF53335">
    <property type="entry name" value="S-adenosyl-L-methionine-dependent methyltransferases"/>
    <property type="match status" value="1"/>
</dbReference>
<sequence>MAEIKYNSTAAGGYDQGFARVSTHFIPYLLRAGRVAVGQRVLDIATGTGLIANAALAAVGPDGHVTAADLSPNMVDQARRRLGEVSNVAVRVEDGQALSFPDGSFDTVLCSLGLMFFPDPASGIGEFRRVLRRGGRVAVSVNTVPERSYNTRIHVMIARHVPSLAPAAARLFSLGDETRLRSLFENAGFEDIEISTHSHRFPVESFDAYFEHIERGWGSAGEAFVALPEALRHLIREQVRSDVGDRVGPIEIEVEFRFASGRK</sequence>
<accession>A0A2W7C4W5</accession>
<evidence type="ECO:0000256" key="2">
    <source>
        <dbReference type="ARBA" id="ARBA00022603"/>
    </source>
</evidence>
<dbReference type="Pfam" id="PF08241">
    <property type="entry name" value="Methyltransf_11"/>
    <property type="match status" value="1"/>
</dbReference>
<dbReference type="PANTHER" id="PTHR43591">
    <property type="entry name" value="METHYLTRANSFERASE"/>
    <property type="match status" value="1"/>
</dbReference>
<gene>
    <name evidence="6" type="ORF">B5V02_16900</name>
</gene>
<keyword evidence="1" id="KW-0474">Menaquinone biosynthesis</keyword>
<dbReference type="Proteomes" id="UP000248616">
    <property type="component" value="Unassembled WGS sequence"/>
</dbReference>
<keyword evidence="4" id="KW-0949">S-adenosyl-L-methionine</keyword>
<evidence type="ECO:0000256" key="1">
    <source>
        <dbReference type="ARBA" id="ARBA00022428"/>
    </source>
</evidence>
<evidence type="ECO:0000313" key="7">
    <source>
        <dbReference type="Proteomes" id="UP000248616"/>
    </source>
</evidence>
<proteinExistence type="predicted"/>
<evidence type="ECO:0000256" key="4">
    <source>
        <dbReference type="ARBA" id="ARBA00022691"/>
    </source>
</evidence>
<protein>
    <recommendedName>
        <fullName evidence="5">Methyltransferase type 11 domain-containing protein</fullName>
    </recommendedName>
</protein>
<keyword evidence="7" id="KW-1185">Reference proteome</keyword>
<evidence type="ECO:0000256" key="3">
    <source>
        <dbReference type="ARBA" id="ARBA00022679"/>
    </source>
</evidence>
<dbReference type="PROSITE" id="PS51608">
    <property type="entry name" value="SAM_MT_UBIE"/>
    <property type="match status" value="1"/>
</dbReference>
<dbReference type="EMBL" id="MZXV01000032">
    <property type="protein sequence ID" value="PZV37924.1"/>
    <property type="molecule type" value="Genomic_DNA"/>
</dbReference>
<keyword evidence="2" id="KW-0489">Methyltransferase</keyword>
<dbReference type="CDD" id="cd02440">
    <property type="entry name" value="AdoMet_MTases"/>
    <property type="match status" value="1"/>
</dbReference>
<feature type="domain" description="Methyltransferase type 11" evidence="5">
    <location>
        <begin position="42"/>
        <end position="138"/>
    </location>
</feature>
<name>A0A2W7C4W5_9HYPH</name>
<dbReference type="InterPro" id="IPR013216">
    <property type="entry name" value="Methyltransf_11"/>
</dbReference>
<keyword evidence="3" id="KW-0808">Transferase</keyword>
<evidence type="ECO:0000259" key="5">
    <source>
        <dbReference type="Pfam" id="PF08241"/>
    </source>
</evidence>
<dbReference type="InterPro" id="IPR004033">
    <property type="entry name" value="UbiE/COQ5_MeTrFase"/>
</dbReference>
<dbReference type="Gene3D" id="3.40.50.150">
    <property type="entry name" value="Vaccinia Virus protein VP39"/>
    <property type="match status" value="1"/>
</dbReference>
<dbReference type="GO" id="GO:0008757">
    <property type="term" value="F:S-adenosylmethionine-dependent methyltransferase activity"/>
    <property type="evidence" value="ECO:0007669"/>
    <property type="project" value="InterPro"/>
</dbReference>
<dbReference type="AlphaFoldDB" id="A0A2W7C4W5"/>
<dbReference type="InterPro" id="IPR029063">
    <property type="entry name" value="SAM-dependent_MTases_sf"/>
</dbReference>
<evidence type="ECO:0000313" key="6">
    <source>
        <dbReference type="EMBL" id="PZV37924.1"/>
    </source>
</evidence>
<dbReference type="GO" id="GO:0009234">
    <property type="term" value="P:menaquinone biosynthetic process"/>
    <property type="evidence" value="ECO:0007669"/>
    <property type="project" value="UniProtKB-KW"/>
</dbReference>
<dbReference type="PANTHER" id="PTHR43591:SF24">
    <property type="entry name" value="2-METHOXY-6-POLYPRENYL-1,4-BENZOQUINOL METHYLASE, MITOCHONDRIAL"/>
    <property type="match status" value="1"/>
</dbReference>
<comment type="caution">
    <text evidence="6">The sequence shown here is derived from an EMBL/GenBank/DDBJ whole genome shotgun (WGS) entry which is preliminary data.</text>
</comment>
<reference evidence="7" key="1">
    <citation type="submission" date="2017-03" db="EMBL/GenBank/DDBJ databases">
        <authorList>
            <person name="Safronova V.I."/>
            <person name="Sazanova A.L."/>
            <person name="Chirak E.R."/>
        </authorList>
    </citation>
    <scope>NUCLEOTIDE SEQUENCE [LARGE SCALE GENOMIC DNA]</scope>
    <source>
        <strain evidence="7">Ach-343</strain>
    </source>
</reference>
<organism evidence="6 7">
    <name type="scientific">Mesorhizobium kowhaii</name>
    <dbReference type="NCBI Taxonomy" id="1300272"/>
    <lineage>
        <taxon>Bacteria</taxon>
        <taxon>Pseudomonadati</taxon>
        <taxon>Pseudomonadota</taxon>
        <taxon>Alphaproteobacteria</taxon>
        <taxon>Hyphomicrobiales</taxon>
        <taxon>Phyllobacteriaceae</taxon>
        <taxon>Mesorhizobium</taxon>
    </lineage>
</organism>
<dbReference type="RefSeq" id="WP_111545260.1">
    <property type="nucleotide sequence ID" value="NZ_MZXV01000032.1"/>
</dbReference>